<name>A0A4D4K3X6_9ACTN</name>
<gene>
    <name evidence="1" type="ORF">SANT12839_018890</name>
</gene>
<keyword evidence="2" id="KW-1185">Reference proteome</keyword>
<dbReference type="EMBL" id="BJHV01000001">
    <property type="protein sequence ID" value="GDY41007.1"/>
    <property type="molecule type" value="Genomic_DNA"/>
</dbReference>
<dbReference type="AlphaFoldDB" id="A0A4D4K3X6"/>
<organism evidence="1 2">
    <name type="scientific">Streptomyces antimycoticus</name>
    <dbReference type="NCBI Taxonomy" id="68175"/>
    <lineage>
        <taxon>Bacteria</taxon>
        <taxon>Bacillati</taxon>
        <taxon>Actinomycetota</taxon>
        <taxon>Actinomycetes</taxon>
        <taxon>Kitasatosporales</taxon>
        <taxon>Streptomycetaceae</taxon>
        <taxon>Streptomyces</taxon>
        <taxon>Streptomyces violaceusniger group</taxon>
    </lineage>
</organism>
<protein>
    <recommendedName>
        <fullName evidence="3">AB hydrolase-1 domain-containing protein</fullName>
    </recommendedName>
</protein>
<comment type="caution">
    <text evidence="1">The sequence shown here is derived from an EMBL/GenBank/DDBJ whole genome shotgun (WGS) entry which is preliminary data.</text>
</comment>
<evidence type="ECO:0000313" key="1">
    <source>
        <dbReference type="EMBL" id="GDY41007.1"/>
    </source>
</evidence>
<dbReference type="RefSeq" id="WP_137964731.1">
    <property type="nucleotide sequence ID" value="NZ_BJHV01000001.1"/>
</dbReference>
<sequence>MSAEDAEWILGQNLLLPREHAATLHLGYCGNDWRDVLPRITVPTLVIGGAASLIPADVAEGVAERIPESTIRILSADEKGSHLMFWENPELFNAVVSDFIGTGTVK</sequence>
<evidence type="ECO:0000313" key="2">
    <source>
        <dbReference type="Proteomes" id="UP000299290"/>
    </source>
</evidence>
<proteinExistence type="predicted"/>
<accession>A0A4D4K3X6</accession>
<dbReference type="Gene3D" id="3.40.50.1820">
    <property type="entry name" value="alpha/beta hydrolase"/>
    <property type="match status" value="1"/>
</dbReference>
<dbReference type="InterPro" id="IPR029058">
    <property type="entry name" value="AB_hydrolase_fold"/>
</dbReference>
<dbReference type="SUPFAM" id="SSF53474">
    <property type="entry name" value="alpha/beta-Hydrolases"/>
    <property type="match status" value="1"/>
</dbReference>
<reference evidence="1 2" key="1">
    <citation type="journal article" date="2020" name="Int. J. Syst. Evol. Microbiol.">
        <title>Reclassification of Streptomyces castelarensis and Streptomyces sporoclivatus as later heterotypic synonyms of Streptomyces antimycoticus.</title>
        <authorList>
            <person name="Komaki H."/>
            <person name="Tamura T."/>
        </authorList>
    </citation>
    <scope>NUCLEOTIDE SEQUENCE [LARGE SCALE GENOMIC DNA]</scope>
    <source>
        <strain evidence="1 2">NBRC 12839</strain>
    </source>
</reference>
<dbReference type="Proteomes" id="UP000299290">
    <property type="component" value="Unassembled WGS sequence"/>
</dbReference>
<evidence type="ECO:0008006" key="3">
    <source>
        <dbReference type="Google" id="ProtNLM"/>
    </source>
</evidence>